<protein>
    <submittedName>
        <fullName evidence="1">Metallophosphoesterase</fullName>
    </submittedName>
</protein>
<dbReference type="KEGG" id="aba:Acid345_2905"/>
<dbReference type="PANTHER" id="PTHR43143:SF1">
    <property type="entry name" value="SERINE_THREONINE-PROTEIN PHOSPHATASE CPPED1"/>
    <property type="match status" value="1"/>
</dbReference>
<dbReference type="NCBIfam" id="TIGR03768">
    <property type="entry name" value="RPA4764"/>
    <property type="match status" value="1"/>
</dbReference>
<proteinExistence type="predicted"/>
<dbReference type="InterPro" id="IPR022507">
    <property type="entry name" value="Metallophosphoesterase_RPA4764"/>
</dbReference>
<sequence>MLSFPIPAQPSGPNSGTGLCPTELPLISKYSEYGYGNYTYGGPLRIESRYDIMPDGYGLSKPARLKQFANFFATADVHMTDKETPNQIIYLQQEDPVYGAPGTSIYSPVMLYTTHVLDAAMQTVNALHKQAPFDFGICLGDVCNSSQYNELRWYIDVMDGKRITPSSGAHLGASTIDYQKPYKAAGLDPSIPWYQVLGNHDHFWLGSAAVDGDPTVDLRSAFIGSKVWAVGDLLVPNPEHFPCLHDTSASFKQPTFHMGVLDGSTPTGTIIGAGAAGSMNPPAVVADANRRSLLRAEWIQEFFNSTSSPVGHGFGLVDGSLGSGFACYSFVPKSDIPLKVIVLDDTQSENDGSHDIHGHGFLDATRWTWLQKELAAGQAAHQLMIIAAHIPIAVAAIGSEFEWWESALDPNAALQNAVSLTDMVAVLQNTPNLLLWISGHLHQNTVKAFMPPVGGVAESGFWEVEVSSLRDFPQQFRTFEIYLNSDYTVSIVTTNVDPAVADGSPAAKSRMYAVATQQIIQPNQAPNCQNVQLAYGKIPVDTMDPSRPQDNATDASIVYGSVPGVPYCASYNAELFKQLSPSMVSVLKKQFSA</sequence>
<gene>
    <name evidence="1" type="ordered locus">Acid345_2905</name>
</gene>
<reference evidence="1 2" key="1">
    <citation type="journal article" date="2009" name="Appl. Environ. Microbiol.">
        <title>Three genomes from the phylum Acidobacteria provide insight into the lifestyles of these microorganisms in soils.</title>
        <authorList>
            <person name="Ward N.L."/>
            <person name="Challacombe J.F."/>
            <person name="Janssen P.H."/>
            <person name="Henrissat B."/>
            <person name="Coutinho P.M."/>
            <person name="Wu M."/>
            <person name="Xie G."/>
            <person name="Haft D.H."/>
            <person name="Sait M."/>
            <person name="Badger J."/>
            <person name="Barabote R.D."/>
            <person name="Bradley B."/>
            <person name="Brettin T.S."/>
            <person name="Brinkac L.M."/>
            <person name="Bruce D."/>
            <person name="Creasy T."/>
            <person name="Daugherty S.C."/>
            <person name="Davidsen T.M."/>
            <person name="DeBoy R.T."/>
            <person name="Detter J.C."/>
            <person name="Dodson R.J."/>
            <person name="Durkin A.S."/>
            <person name="Ganapathy A."/>
            <person name="Gwinn-Giglio M."/>
            <person name="Han C.S."/>
            <person name="Khouri H."/>
            <person name="Kiss H."/>
            <person name="Kothari S.P."/>
            <person name="Madupu R."/>
            <person name="Nelson K.E."/>
            <person name="Nelson W.C."/>
            <person name="Paulsen I."/>
            <person name="Penn K."/>
            <person name="Ren Q."/>
            <person name="Rosovitz M.J."/>
            <person name="Selengut J.D."/>
            <person name="Shrivastava S."/>
            <person name="Sullivan S.A."/>
            <person name="Tapia R."/>
            <person name="Thompson L.S."/>
            <person name="Watkins K.L."/>
            <person name="Yang Q."/>
            <person name="Yu C."/>
            <person name="Zafar N."/>
            <person name="Zhou L."/>
            <person name="Kuske C.R."/>
        </authorList>
    </citation>
    <scope>NUCLEOTIDE SEQUENCE [LARGE SCALE GENOMIC DNA]</scope>
    <source>
        <strain evidence="1 2">Ellin345</strain>
    </source>
</reference>
<accession>Q1IMJ4</accession>
<dbReference type="RefSeq" id="WP_011523707.1">
    <property type="nucleotide sequence ID" value="NC_008009.1"/>
</dbReference>
<evidence type="ECO:0000313" key="1">
    <source>
        <dbReference type="EMBL" id="ABF41906.1"/>
    </source>
</evidence>
<dbReference type="InterPro" id="IPR029052">
    <property type="entry name" value="Metallo-depent_PP-like"/>
</dbReference>
<dbReference type="PANTHER" id="PTHR43143">
    <property type="entry name" value="METALLOPHOSPHOESTERASE, CALCINEURIN SUPERFAMILY"/>
    <property type="match status" value="1"/>
</dbReference>
<dbReference type="Gene3D" id="3.60.21.10">
    <property type="match status" value="1"/>
</dbReference>
<dbReference type="OrthoDB" id="1776264at2"/>
<dbReference type="eggNOG" id="COG1409">
    <property type="taxonomic scope" value="Bacteria"/>
</dbReference>
<dbReference type="SUPFAM" id="SSF56300">
    <property type="entry name" value="Metallo-dependent phosphatases"/>
    <property type="match status" value="1"/>
</dbReference>
<dbReference type="CDD" id="cd00838">
    <property type="entry name" value="MPP_superfamily"/>
    <property type="match status" value="1"/>
</dbReference>
<dbReference type="EMBL" id="CP000360">
    <property type="protein sequence ID" value="ABF41906.1"/>
    <property type="molecule type" value="Genomic_DNA"/>
</dbReference>
<dbReference type="STRING" id="204669.Acid345_2905"/>
<dbReference type="AlphaFoldDB" id="Q1IMJ4"/>
<dbReference type="EnsemblBacteria" id="ABF41906">
    <property type="protein sequence ID" value="ABF41906"/>
    <property type="gene ID" value="Acid345_2905"/>
</dbReference>
<dbReference type="HOGENOM" id="CLU_018956_0_0_0"/>
<name>Q1IMJ4_KORVE</name>
<dbReference type="Proteomes" id="UP000002432">
    <property type="component" value="Chromosome"/>
</dbReference>
<dbReference type="InterPro" id="IPR051918">
    <property type="entry name" value="STPP_CPPED1"/>
</dbReference>
<keyword evidence="2" id="KW-1185">Reference proteome</keyword>
<organism evidence="1 2">
    <name type="scientific">Koribacter versatilis (strain Ellin345)</name>
    <dbReference type="NCBI Taxonomy" id="204669"/>
    <lineage>
        <taxon>Bacteria</taxon>
        <taxon>Pseudomonadati</taxon>
        <taxon>Acidobacteriota</taxon>
        <taxon>Terriglobia</taxon>
        <taxon>Terriglobales</taxon>
        <taxon>Candidatus Korobacteraceae</taxon>
        <taxon>Candidatus Korobacter</taxon>
    </lineage>
</organism>
<evidence type="ECO:0000313" key="2">
    <source>
        <dbReference type="Proteomes" id="UP000002432"/>
    </source>
</evidence>